<protein>
    <submittedName>
        <fullName evidence="1">Uncharacterized protein</fullName>
    </submittedName>
</protein>
<accession>A0ACC4CNN6</accession>
<proteinExistence type="predicted"/>
<name>A0ACC4CNN6_POPAL</name>
<keyword evidence="2" id="KW-1185">Reference proteome</keyword>
<sequence length="70" mass="8071">MRASFTNEFQEEWIRGEALQSPGSGHWTIDRWVKWDALRWKGCLVICALLTRRPLLQLPDHMPLLNAGGP</sequence>
<comment type="caution">
    <text evidence="1">The sequence shown here is derived from an EMBL/GenBank/DDBJ whole genome shotgun (WGS) entry which is preliminary data.</text>
</comment>
<gene>
    <name evidence="1" type="ORF">D5086_007403</name>
</gene>
<evidence type="ECO:0000313" key="2">
    <source>
        <dbReference type="Proteomes" id="UP000309997"/>
    </source>
</evidence>
<reference evidence="1 2" key="1">
    <citation type="journal article" date="2024" name="Plant Biotechnol. J.">
        <title>Genome and CRISPR/Cas9 system of a widespread forest tree (Populus alba) in the world.</title>
        <authorList>
            <person name="Liu Y.J."/>
            <person name="Jiang P.F."/>
            <person name="Han X.M."/>
            <person name="Li X.Y."/>
            <person name="Wang H.M."/>
            <person name="Wang Y.J."/>
            <person name="Wang X.X."/>
            <person name="Zeng Q.Y."/>
        </authorList>
    </citation>
    <scope>NUCLEOTIDE SEQUENCE [LARGE SCALE GENOMIC DNA]</scope>
    <source>
        <strain evidence="2">cv. PAL-ZL1</strain>
    </source>
</reference>
<organism evidence="1 2">
    <name type="scientific">Populus alba</name>
    <name type="common">White poplar</name>
    <dbReference type="NCBI Taxonomy" id="43335"/>
    <lineage>
        <taxon>Eukaryota</taxon>
        <taxon>Viridiplantae</taxon>
        <taxon>Streptophyta</taxon>
        <taxon>Embryophyta</taxon>
        <taxon>Tracheophyta</taxon>
        <taxon>Spermatophyta</taxon>
        <taxon>Magnoliopsida</taxon>
        <taxon>eudicotyledons</taxon>
        <taxon>Gunneridae</taxon>
        <taxon>Pentapetalae</taxon>
        <taxon>rosids</taxon>
        <taxon>fabids</taxon>
        <taxon>Malpighiales</taxon>
        <taxon>Salicaceae</taxon>
        <taxon>Saliceae</taxon>
        <taxon>Populus</taxon>
    </lineage>
</organism>
<dbReference type="Proteomes" id="UP000309997">
    <property type="component" value="Unassembled WGS sequence"/>
</dbReference>
<dbReference type="EMBL" id="RCHU02000003">
    <property type="protein sequence ID" value="KAL3599485.1"/>
    <property type="molecule type" value="Genomic_DNA"/>
</dbReference>
<evidence type="ECO:0000313" key="1">
    <source>
        <dbReference type="EMBL" id="KAL3599485.1"/>
    </source>
</evidence>